<dbReference type="SUPFAM" id="SSF55154">
    <property type="entry name" value="CYTH-like phosphatases"/>
    <property type="match status" value="1"/>
</dbReference>
<name>A0A0G1NNF3_9BACT</name>
<dbReference type="Proteomes" id="UP000034107">
    <property type="component" value="Unassembled WGS sequence"/>
</dbReference>
<organism evidence="2 3">
    <name type="scientific">Candidatus Nomurabacteria bacterium GW2011_GWA1_46_11</name>
    <dbReference type="NCBI Taxonomy" id="1618732"/>
    <lineage>
        <taxon>Bacteria</taxon>
        <taxon>Candidatus Nomuraibacteriota</taxon>
    </lineage>
</organism>
<dbReference type="AlphaFoldDB" id="A0A0G1NNF3"/>
<gene>
    <name evidence="2" type="ORF">UX31_C0006G0046</name>
</gene>
<dbReference type="Gene3D" id="2.40.320.10">
    <property type="entry name" value="Hypothetical Protein Pfu-838710-001"/>
    <property type="match status" value="1"/>
</dbReference>
<dbReference type="InterPro" id="IPR033469">
    <property type="entry name" value="CYTH-like_dom_sf"/>
</dbReference>
<dbReference type="EMBL" id="LCLS01000006">
    <property type="protein sequence ID" value="KKU22134.1"/>
    <property type="molecule type" value="Genomic_DNA"/>
</dbReference>
<dbReference type="PANTHER" id="PTHR40114">
    <property type="entry name" value="SLR0698 PROTEIN"/>
    <property type="match status" value="1"/>
</dbReference>
<dbReference type="PANTHER" id="PTHR40114:SF1">
    <property type="entry name" value="SLR0698 PROTEIN"/>
    <property type="match status" value="1"/>
</dbReference>
<reference evidence="2 3" key="1">
    <citation type="journal article" date="2015" name="Nature">
        <title>rRNA introns, odd ribosomes, and small enigmatic genomes across a large radiation of phyla.</title>
        <authorList>
            <person name="Brown C.T."/>
            <person name="Hug L.A."/>
            <person name="Thomas B.C."/>
            <person name="Sharon I."/>
            <person name="Castelle C.J."/>
            <person name="Singh A."/>
            <person name="Wilkins M.J."/>
            <person name="Williams K.H."/>
            <person name="Banfield J.F."/>
        </authorList>
    </citation>
    <scope>NUCLEOTIDE SEQUENCE [LARGE SCALE GENOMIC DNA]</scope>
</reference>
<evidence type="ECO:0000259" key="1">
    <source>
        <dbReference type="Pfam" id="PF01928"/>
    </source>
</evidence>
<dbReference type="Pfam" id="PF01928">
    <property type="entry name" value="CYTH"/>
    <property type="match status" value="1"/>
</dbReference>
<sequence length="179" mass="20741">MKEIEYEKTYLAKEIPKGLSGCEFVEIADIYLPKNASHPHLRIRKFGDRYEITKKEPVEGNDSSEQLESTIPLTKGEFEDLATLEGQKFRKLRYYYKYEGRTFEFDVFKDDLDGLVIVDVEFSNREEMDKFEIPPFCLADVTQEIVIAGGKLAGQVFENISDDLKTRFGYKKLSMGEHL</sequence>
<dbReference type="InterPro" id="IPR023577">
    <property type="entry name" value="CYTH_domain"/>
</dbReference>
<feature type="domain" description="CYTH" evidence="1">
    <location>
        <begin position="23"/>
        <end position="122"/>
    </location>
</feature>
<accession>A0A0G1NNF3</accession>
<dbReference type="InterPro" id="IPR012042">
    <property type="entry name" value="NeuTTM/CthTTM-like"/>
</dbReference>
<evidence type="ECO:0000313" key="3">
    <source>
        <dbReference type="Proteomes" id="UP000034107"/>
    </source>
</evidence>
<protein>
    <recommendedName>
        <fullName evidence="1">CYTH domain-containing protein</fullName>
    </recommendedName>
</protein>
<comment type="caution">
    <text evidence="2">The sequence shown here is derived from an EMBL/GenBank/DDBJ whole genome shotgun (WGS) entry which is preliminary data.</text>
</comment>
<proteinExistence type="predicted"/>
<evidence type="ECO:0000313" key="2">
    <source>
        <dbReference type="EMBL" id="KKU22134.1"/>
    </source>
</evidence>